<dbReference type="PROSITE" id="PS00107">
    <property type="entry name" value="PROTEIN_KINASE_ATP"/>
    <property type="match status" value="1"/>
</dbReference>
<dbReference type="InterPro" id="IPR008271">
    <property type="entry name" value="Ser/Thr_kinase_AS"/>
</dbReference>
<organism evidence="9 10">
    <name type="scientific">Cudoniella acicularis</name>
    <dbReference type="NCBI Taxonomy" id="354080"/>
    <lineage>
        <taxon>Eukaryota</taxon>
        <taxon>Fungi</taxon>
        <taxon>Dikarya</taxon>
        <taxon>Ascomycota</taxon>
        <taxon>Pezizomycotina</taxon>
        <taxon>Leotiomycetes</taxon>
        <taxon>Helotiales</taxon>
        <taxon>Tricladiaceae</taxon>
        <taxon>Cudoniella</taxon>
    </lineage>
</organism>
<name>A0A8H4W159_9HELO</name>
<sequence length="1093" mass="121562">MATASPTPMGSSHFASLNRRPSSRQAYRQPLSRSLSNRGDPPPSESRARTYSLNDSSDDDIPPPMRFSALTNALLNDSAPTVNKSPATTARTTPEPDVQNQFEFKAGGVSKGQEKTSPPGSKVHSPYPRRVVRLSGTPGSSTLRRAGSLSSAVQRRNEQLAAKAENQTDLSTPAQVPRTVRIPITASGNQEQYGSSGKASSGSNSASRNENGDNEPQEYPSTVARSQLATSQGSVSKYGSSTIGRSKYGEEAGLQSSMRMKRVSKVTGTFLRGPARRGRRRMDDEEQSPMDEQGDGLDGAGSSQEPQSQESQEPESQQSQQPESRHEPEPNRASLYSSAYRDFASGSPVSSKDIINSVLRSRSPPPPTLASSQRSVGEGSNSRAPLQPVQPVFKVPAPRPDLPSTHDQENEAPPTFKKNKQAPLINFDKMEKVPTRPESMDIMALRAVSPERRPLAPRNQNTPRRPAPPPPRMSILDAATSTAGAATTSNAGRKRNGLKVNGKPYTRLDCIGRGGSSRVYRVMAENSRFFALKRVSLEDADENAVRGFKGEIDLLKKLENVERVIQLYDYELNEGKGTLSVLMEMGDLDMKKILDMRLDGENSKFDPSFVRHYWKEMLECLQAIHEHDIVHSDLKPANFVLVKGQLKLIDFGIANAIQTDETVNVHRETQIGTPNYMSPESLLDSNAKPDSRGRIPNEPKLMKLGKPSDIWSLGCILYQMVYGRAPFAHIQNTMQRCQAIINFNYAIEYPSVGVGGVPVPASLIKTLKKCLNRDQNQRPSATELLAVGDPLLNPIEYDEHALPITEELLGRILLNTAAKIKDRTPTEAELLTLWPQGYFERLRKNMAEGKAFDYEVPPNARRHFAEPFIFLEVTQKYSPGLIFPDDHLSTRTVREVFRRLEGTRLDAYKGGDVYIIRDTKRLFIDTTLDGKTILLSCVLERCRNENEIAAALAHSIALHIIHKYSEDANRTVPFGYLYFEFCWALLLSMLNEEVSLTLGLMQQAGYNPRAYGSFLEQEVKRIEMLAQSMAGEQDSGDKASLQYKKIRATQIKNAQKNGKNTIPQPDWQREKERDEIRKRLKELREGEVALRKE</sequence>
<dbReference type="AlphaFoldDB" id="A0A8H4W159"/>
<evidence type="ECO:0000256" key="6">
    <source>
        <dbReference type="PROSITE-ProRule" id="PRU10141"/>
    </source>
</evidence>
<comment type="caution">
    <text evidence="9">The sequence shown here is derived from an EMBL/GenBank/DDBJ whole genome shotgun (WGS) entry which is preliminary data.</text>
</comment>
<evidence type="ECO:0000256" key="3">
    <source>
        <dbReference type="ARBA" id="ARBA00022741"/>
    </source>
</evidence>
<dbReference type="InterPro" id="IPR027084">
    <property type="entry name" value="Mps1_cat"/>
</dbReference>
<feature type="domain" description="Protein kinase" evidence="8">
    <location>
        <begin position="505"/>
        <end position="792"/>
    </location>
</feature>
<feature type="compositionally biased region" description="Low complexity" evidence="7">
    <location>
        <begin position="302"/>
        <end position="322"/>
    </location>
</feature>
<keyword evidence="5 6" id="KW-0067">ATP-binding</keyword>
<feature type="compositionally biased region" description="Polar residues" evidence="7">
    <location>
        <begin position="1052"/>
        <end position="1063"/>
    </location>
</feature>
<feature type="binding site" evidence="6">
    <location>
        <position position="533"/>
    </location>
    <ligand>
        <name>ATP</name>
        <dbReference type="ChEBI" id="CHEBI:30616"/>
    </ligand>
</feature>
<keyword evidence="1" id="KW-0723">Serine/threonine-protein kinase</keyword>
<keyword evidence="3 6" id="KW-0547">Nucleotide-binding</keyword>
<dbReference type="SMART" id="SM00220">
    <property type="entry name" value="S_TKc"/>
    <property type="match status" value="1"/>
</dbReference>
<keyword evidence="4" id="KW-0418">Kinase</keyword>
<dbReference type="GO" id="GO:0005524">
    <property type="term" value="F:ATP binding"/>
    <property type="evidence" value="ECO:0007669"/>
    <property type="project" value="UniProtKB-UniRule"/>
</dbReference>
<feature type="compositionally biased region" description="Polar residues" evidence="7">
    <location>
        <begin position="219"/>
        <end position="244"/>
    </location>
</feature>
<evidence type="ECO:0000256" key="1">
    <source>
        <dbReference type="ARBA" id="ARBA00022527"/>
    </source>
</evidence>
<dbReference type="GO" id="GO:0004674">
    <property type="term" value="F:protein serine/threonine kinase activity"/>
    <property type="evidence" value="ECO:0007669"/>
    <property type="project" value="UniProtKB-KW"/>
</dbReference>
<dbReference type="PROSITE" id="PS50011">
    <property type="entry name" value="PROTEIN_KINASE_DOM"/>
    <property type="match status" value="1"/>
</dbReference>
<dbReference type="InterPro" id="IPR000719">
    <property type="entry name" value="Prot_kinase_dom"/>
</dbReference>
<dbReference type="CDD" id="cd14131">
    <property type="entry name" value="PKc_Mps1"/>
    <property type="match status" value="1"/>
</dbReference>
<proteinExistence type="predicted"/>
<feature type="compositionally biased region" description="Polar residues" evidence="7">
    <location>
        <begin position="347"/>
        <end position="360"/>
    </location>
</feature>
<dbReference type="SUPFAM" id="SSF56112">
    <property type="entry name" value="Protein kinase-like (PK-like)"/>
    <property type="match status" value="1"/>
</dbReference>
<dbReference type="GO" id="GO:0007094">
    <property type="term" value="P:mitotic spindle assembly checkpoint signaling"/>
    <property type="evidence" value="ECO:0007669"/>
    <property type="project" value="TreeGrafter"/>
</dbReference>
<dbReference type="PROSITE" id="PS00108">
    <property type="entry name" value="PROTEIN_KINASE_ST"/>
    <property type="match status" value="1"/>
</dbReference>
<accession>A0A8H4W159</accession>
<dbReference type="Proteomes" id="UP000566819">
    <property type="component" value="Unassembled WGS sequence"/>
</dbReference>
<keyword evidence="10" id="KW-1185">Reference proteome</keyword>
<dbReference type="InterPro" id="IPR017441">
    <property type="entry name" value="Protein_kinase_ATP_BS"/>
</dbReference>
<dbReference type="GO" id="GO:0033316">
    <property type="term" value="P:meiotic spindle assembly checkpoint signaling"/>
    <property type="evidence" value="ECO:0007669"/>
    <property type="project" value="TreeGrafter"/>
</dbReference>
<dbReference type="InterPro" id="IPR011009">
    <property type="entry name" value="Kinase-like_dom_sf"/>
</dbReference>
<dbReference type="Pfam" id="PF00069">
    <property type="entry name" value="Pkinase"/>
    <property type="match status" value="1"/>
</dbReference>
<dbReference type="GO" id="GO:0005634">
    <property type="term" value="C:nucleus"/>
    <property type="evidence" value="ECO:0007669"/>
    <property type="project" value="TreeGrafter"/>
</dbReference>
<feature type="compositionally biased region" description="Polar residues" evidence="7">
    <location>
        <begin position="369"/>
        <end position="384"/>
    </location>
</feature>
<feature type="compositionally biased region" description="Acidic residues" evidence="7">
    <location>
        <begin position="284"/>
        <end position="295"/>
    </location>
</feature>
<dbReference type="EMBL" id="JAAMPI010000888">
    <property type="protein sequence ID" value="KAF4627930.1"/>
    <property type="molecule type" value="Genomic_DNA"/>
</dbReference>
<protein>
    <recommendedName>
        <fullName evidence="8">Protein kinase domain-containing protein</fullName>
    </recommendedName>
</protein>
<dbReference type="Gene3D" id="1.10.510.10">
    <property type="entry name" value="Transferase(Phosphotransferase) domain 1"/>
    <property type="match status" value="1"/>
</dbReference>
<feature type="compositionally biased region" description="Low complexity" evidence="7">
    <location>
        <begin position="194"/>
        <end position="207"/>
    </location>
</feature>
<feature type="region of interest" description="Disordered" evidence="7">
    <location>
        <begin position="449"/>
        <end position="472"/>
    </location>
</feature>
<gene>
    <name evidence="9" type="ORF">G7Y89_g10218</name>
</gene>
<feature type="compositionally biased region" description="Polar residues" evidence="7">
    <location>
        <begin position="137"/>
        <end position="154"/>
    </location>
</feature>
<dbReference type="PANTHER" id="PTHR22974:SF21">
    <property type="entry name" value="DUAL SPECIFICITY PROTEIN KINASE TTK"/>
    <property type="match status" value="1"/>
</dbReference>
<dbReference type="PANTHER" id="PTHR22974">
    <property type="entry name" value="MIXED LINEAGE PROTEIN KINASE"/>
    <property type="match status" value="1"/>
</dbReference>
<dbReference type="FunFam" id="3.30.200.20:FF:000131">
    <property type="entry name" value="Dual specificity protein kinase TTK"/>
    <property type="match status" value="1"/>
</dbReference>
<feature type="region of interest" description="Disordered" evidence="7">
    <location>
        <begin position="480"/>
        <end position="499"/>
    </location>
</feature>
<dbReference type="FunFam" id="1.10.510.10:FF:000377">
    <property type="entry name" value="Checkpoint protein kinase"/>
    <property type="match status" value="1"/>
</dbReference>
<dbReference type="GO" id="GO:0004712">
    <property type="term" value="F:protein serine/threonine/tyrosine kinase activity"/>
    <property type="evidence" value="ECO:0007669"/>
    <property type="project" value="TreeGrafter"/>
</dbReference>
<dbReference type="GO" id="GO:0098813">
    <property type="term" value="P:nuclear chromosome segregation"/>
    <property type="evidence" value="ECO:0007669"/>
    <property type="project" value="UniProtKB-ARBA"/>
</dbReference>
<evidence type="ECO:0000313" key="10">
    <source>
        <dbReference type="Proteomes" id="UP000566819"/>
    </source>
</evidence>
<evidence type="ECO:0000259" key="8">
    <source>
        <dbReference type="PROSITE" id="PS50011"/>
    </source>
</evidence>
<evidence type="ECO:0000256" key="7">
    <source>
        <dbReference type="SAM" id="MobiDB-lite"/>
    </source>
</evidence>
<feature type="compositionally biased region" description="Basic and acidic residues" evidence="7">
    <location>
        <begin position="687"/>
        <end position="699"/>
    </location>
</feature>
<dbReference type="GO" id="GO:0034501">
    <property type="term" value="P:protein localization to kinetochore"/>
    <property type="evidence" value="ECO:0007669"/>
    <property type="project" value="TreeGrafter"/>
</dbReference>
<evidence type="ECO:0000313" key="9">
    <source>
        <dbReference type="EMBL" id="KAF4627930.1"/>
    </source>
</evidence>
<evidence type="ECO:0000256" key="2">
    <source>
        <dbReference type="ARBA" id="ARBA00022679"/>
    </source>
</evidence>
<reference evidence="9 10" key="1">
    <citation type="submission" date="2020-03" db="EMBL/GenBank/DDBJ databases">
        <title>Draft Genome Sequence of Cudoniella acicularis.</title>
        <authorList>
            <person name="Buettner E."/>
            <person name="Kellner H."/>
        </authorList>
    </citation>
    <scope>NUCLEOTIDE SEQUENCE [LARGE SCALE GENOMIC DNA]</scope>
    <source>
        <strain evidence="9 10">DSM 108380</strain>
    </source>
</reference>
<dbReference type="GO" id="GO:0000776">
    <property type="term" value="C:kinetochore"/>
    <property type="evidence" value="ECO:0007669"/>
    <property type="project" value="TreeGrafter"/>
</dbReference>
<feature type="compositionally biased region" description="Polar residues" evidence="7">
    <location>
        <begin position="1"/>
        <end position="37"/>
    </location>
</feature>
<feature type="compositionally biased region" description="Polar residues" evidence="7">
    <location>
        <begin position="69"/>
        <end position="102"/>
    </location>
</feature>
<feature type="region of interest" description="Disordered" evidence="7">
    <location>
        <begin position="676"/>
        <end position="699"/>
    </location>
</feature>
<dbReference type="OrthoDB" id="20524at2759"/>
<feature type="region of interest" description="Disordered" evidence="7">
    <location>
        <begin position="1052"/>
        <end position="1073"/>
    </location>
</feature>
<evidence type="ECO:0000256" key="4">
    <source>
        <dbReference type="ARBA" id="ARBA00022777"/>
    </source>
</evidence>
<feature type="compositionally biased region" description="Low complexity" evidence="7">
    <location>
        <begin position="480"/>
        <end position="491"/>
    </location>
</feature>
<feature type="region of interest" description="Disordered" evidence="7">
    <location>
        <begin position="1"/>
        <end position="421"/>
    </location>
</feature>
<evidence type="ECO:0000256" key="5">
    <source>
        <dbReference type="ARBA" id="ARBA00022840"/>
    </source>
</evidence>
<keyword evidence="2" id="KW-0808">Transferase</keyword>
<feature type="compositionally biased region" description="Polar residues" evidence="7">
    <location>
        <begin position="165"/>
        <end position="174"/>
    </location>
</feature>
<dbReference type="Gene3D" id="3.30.200.20">
    <property type="entry name" value="Phosphorylase Kinase, domain 1"/>
    <property type="match status" value="1"/>
</dbReference>